<sequence length="391" mass="44686">MHIIELKDVSKIYRVYKKPSDRLKEILFRKRFSHEKIALKNINLKVRKGEALGVLGENGAGKSTLLSIMSGVQEPSSGEVRVSGRVSAILELGAGFHPEFTGIENAYMYASLNGLSKKDIDQRIDFIRDFSELGDHIYQPIKTYSTGMVVRLAFSVMIALEPDIFIIDEALSVGDIHFQKKSFDKIREFKERGGTLIFTTHSTYQITNICDRAIWLKDGSIQMEGDPFYVVKEYEDYMREKDKGNTNIQIQRANITHAYIEDFKLSHQEIRPGYTLKALVRIKSSKREKVVLAIIFRRNDNIMLSVYSTKHEGVEIVVNDSLDVVFSFEDFPLLYGRYFADAYLLDESASVIYDVKSLPFDVPKGSVLELGIFRIKGKLELNPVRYSFSKL</sequence>
<dbReference type="EMBL" id="OBEN01000002">
    <property type="protein sequence ID" value="SNZ13416.1"/>
    <property type="molecule type" value="Genomic_DNA"/>
</dbReference>
<organism evidence="6 7">
    <name type="scientific">Hydrogenobacter hydrogenophilus</name>
    <dbReference type="NCBI Taxonomy" id="35835"/>
    <lineage>
        <taxon>Bacteria</taxon>
        <taxon>Pseudomonadati</taxon>
        <taxon>Aquificota</taxon>
        <taxon>Aquificia</taxon>
        <taxon>Aquificales</taxon>
        <taxon>Aquificaceae</taxon>
        <taxon>Hydrogenobacter</taxon>
    </lineage>
</organism>
<keyword evidence="3" id="KW-0547">Nucleotide-binding</keyword>
<dbReference type="GO" id="GO:0005524">
    <property type="term" value="F:ATP binding"/>
    <property type="evidence" value="ECO:0007669"/>
    <property type="project" value="UniProtKB-KW"/>
</dbReference>
<dbReference type="InterPro" id="IPR003439">
    <property type="entry name" value="ABC_transporter-like_ATP-bd"/>
</dbReference>
<dbReference type="GO" id="GO:0140359">
    <property type="term" value="F:ABC-type transporter activity"/>
    <property type="evidence" value="ECO:0007669"/>
    <property type="project" value="InterPro"/>
</dbReference>
<gene>
    <name evidence="6" type="ORF">SAMN06265353_0747</name>
</gene>
<dbReference type="Pfam" id="PF00005">
    <property type="entry name" value="ABC_tran"/>
    <property type="match status" value="1"/>
</dbReference>
<dbReference type="InterPro" id="IPR015860">
    <property type="entry name" value="ABC_transpr_TagH-like"/>
</dbReference>
<feature type="domain" description="ABC transporter" evidence="5">
    <location>
        <begin position="21"/>
        <end position="243"/>
    </location>
</feature>
<dbReference type="PANTHER" id="PTHR46743">
    <property type="entry name" value="TEICHOIC ACIDS EXPORT ATP-BINDING PROTEIN TAGH"/>
    <property type="match status" value="1"/>
</dbReference>
<dbReference type="InterPro" id="IPR003593">
    <property type="entry name" value="AAA+_ATPase"/>
</dbReference>
<comment type="similarity">
    <text evidence="1">Belongs to the ABC transporter superfamily.</text>
</comment>
<accession>A0A285NZT2</accession>
<dbReference type="PROSITE" id="PS50893">
    <property type="entry name" value="ABC_TRANSPORTER_2"/>
    <property type="match status" value="1"/>
</dbReference>
<keyword evidence="7" id="KW-1185">Reference proteome</keyword>
<evidence type="ECO:0000313" key="7">
    <source>
        <dbReference type="Proteomes" id="UP000218627"/>
    </source>
</evidence>
<evidence type="ECO:0000259" key="5">
    <source>
        <dbReference type="PROSITE" id="PS50893"/>
    </source>
</evidence>
<dbReference type="SMART" id="SM00382">
    <property type="entry name" value="AAA"/>
    <property type="match status" value="1"/>
</dbReference>
<keyword evidence="2" id="KW-0813">Transport</keyword>
<keyword evidence="4 6" id="KW-0067">ATP-binding</keyword>
<dbReference type="Proteomes" id="UP000218627">
    <property type="component" value="Unassembled WGS sequence"/>
</dbReference>
<dbReference type="SUPFAM" id="SSF52540">
    <property type="entry name" value="P-loop containing nucleoside triphosphate hydrolases"/>
    <property type="match status" value="1"/>
</dbReference>
<dbReference type="Gene3D" id="3.40.50.300">
    <property type="entry name" value="P-loop containing nucleotide triphosphate hydrolases"/>
    <property type="match status" value="1"/>
</dbReference>
<dbReference type="PANTHER" id="PTHR46743:SF2">
    <property type="entry name" value="TEICHOIC ACIDS EXPORT ATP-BINDING PROTEIN TAGH"/>
    <property type="match status" value="1"/>
</dbReference>
<evidence type="ECO:0000256" key="1">
    <source>
        <dbReference type="ARBA" id="ARBA00005417"/>
    </source>
</evidence>
<dbReference type="GO" id="GO:0016020">
    <property type="term" value="C:membrane"/>
    <property type="evidence" value="ECO:0007669"/>
    <property type="project" value="InterPro"/>
</dbReference>
<dbReference type="InterPro" id="IPR027417">
    <property type="entry name" value="P-loop_NTPase"/>
</dbReference>
<dbReference type="GO" id="GO:0016887">
    <property type="term" value="F:ATP hydrolysis activity"/>
    <property type="evidence" value="ECO:0007669"/>
    <property type="project" value="InterPro"/>
</dbReference>
<evidence type="ECO:0000256" key="3">
    <source>
        <dbReference type="ARBA" id="ARBA00022741"/>
    </source>
</evidence>
<dbReference type="InterPro" id="IPR050683">
    <property type="entry name" value="Bact_Polysacc_Export_ATP-bd"/>
</dbReference>
<reference evidence="7" key="1">
    <citation type="submission" date="2017-09" db="EMBL/GenBank/DDBJ databases">
        <authorList>
            <person name="Varghese N."/>
            <person name="Submissions S."/>
        </authorList>
    </citation>
    <scope>NUCLEOTIDE SEQUENCE [LARGE SCALE GENOMIC DNA]</scope>
    <source>
        <strain evidence="7">DSM 2913</strain>
    </source>
</reference>
<dbReference type="CDD" id="cd03220">
    <property type="entry name" value="ABC_KpsT_Wzt"/>
    <property type="match status" value="1"/>
</dbReference>
<evidence type="ECO:0000313" key="6">
    <source>
        <dbReference type="EMBL" id="SNZ13416.1"/>
    </source>
</evidence>
<protein>
    <submittedName>
        <fullName evidence="6">Lipopolysaccharide transport system ATP-binding protein/teichoic acid transport system ATP-binding protein</fullName>
    </submittedName>
</protein>
<proteinExistence type="inferred from homology"/>
<name>A0A285NZT2_9AQUI</name>
<dbReference type="RefSeq" id="WP_096601235.1">
    <property type="nucleotide sequence ID" value="NZ_OBEN01000002.1"/>
</dbReference>
<evidence type="ECO:0000256" key="4">
    <source>
        <dbReference type="ARBA" id="ARBA00022840"/>
    </source>
</evidence>
<dbReference type="OrthoDB" id="9778870at2"/>
<dbReference type="AlphaFoldDB" id="A0A285NZT2"/>
<evidence type="ECO:0000256" key="2">
    <source>
        <dbReference type="ARBA" id="ARBA00022448"/>
    </source>
</evidence>